<dbReference type="RefSeq" id="XP_025485562.1">
    <property type="nucleotide sequence ID" value="XM_025639667.1"/>
</dbReference>
<protein>
    <submittedName>
        <fullName evidence="1">Uncharacterized protein</fullName>
    </submittedName>
</protein>
<name>A0A319D5S0_9EURO</name>
<accession>A0A319D5S0</accession>
<dbReference type="OrthoDB" id="4922812at2759"/>
<evidence type="ECO:0000313" key="1">
    <source>
        <dbReference type="EMBL" id="PYH75362.1"/>
    </source>
</evidence>
<reference evidence="1 2" key="1">
    <citation type="submission" date="2016-12" db="EMBL/GenBank/DDBJ databases">
        <title>The genomes of Aspergillus section Nigri reveals drivers in fungal speciation.</title>
        <authorList>
            <consortium name="DOE Joint Genome Institute"/>
            <person name="Vesth T.C."/>
            <person name="Nybo J."/>
            <person name="Theobald S."/>
            <person name="Brandl J."/>
            <person name="Frisvad J.C."/>
            <person name="Nielsen K.F."/>
            <person name="Lyhne E.K."/>
            <person name="Kogle M.E."/>
            <person name="Kuo A."/>
            <person name="Riley R."/>
            <person name="Clum A."/>
            <person name="Nolan M."/>
            <person name="Lipzen A."/>
            <person name="Salamov A."/>
            <person name="Henrissat B."/>
            <person name="Wiebenga A."/>
            <person name="De Vries R.P."/>
            <person name="Grigoriev I.V."/>
            <person name="Mortensen U.H."/>
            <person name="Andersen M.R."/>
            <person name="Baker S.E."/>
        </authorList>
    </citation>
    <scope>NUCLEOTIDE SEQUENCE [LARGE SCALE GENOMIC DNA]</scope>
    <source>
        <strain evidence="1 2">CBS 121591</strain>
    </source>
</reference>
<organism evidence="1 2">
    <name type="scientific">Aspergillus uvarum CBS 121591</name>
    <dbReference type="NCBI Taxonomy" id="1448315"/>
    <lineage>
        <taxon>Eukaryota</taxon>
        <taxon>Fungi</taxon>
        <taxon>Dikarya</taxon>
        <taxon>Ascomycota</taxon>
        <taxon>Pezizomycotina</taxon>
        <taxon>Eurotiomycetes</taxon>
        <taxon>Eurotiomycetidae</taxon>
        <taxon>Eurotiales</taxon>
        <taxon>Aspergillaceae</taxon>
        <taxon>Aspergillus</taxon>
        <taxon>Aspergillus subgen. Circumdati</taxon>
    </lineage>
</organism>
<dbReference type="VEuPathDB" id="FungiDB:BO82DRAFT_408076"/>
<dbReference type="Proteomes" id="UP000248340">
    <property type="component" value="Unassembled WGS sequence"/>
</dbReference>
<keyword evidence="2" id="KW-1185">Reference proteome</keyword>
<evidence type="ECO:0000313" key="2">
    <source>
        <dbReference type="Proteomes" id="UP000248340"/>
    </source>
</evidence>
<sequence length="252" mass="28120">METARFHTNDSDLLILGLYGVFLGYQLCNKTRSYRPRHPALFWHVLAGLIELVLYYRTPRCGRGAVIACWVHSFTSLALVKGLPNGYPPHTRPVYQAGSLMRSALVLHAYITQTAMDYHSSIMPLHGFVYTRALIFLLGTMGPTRNFVKNVNSPFVYAQSVLGAALISVSHCRGSWPVPTYLVLVHGLGKLSLRVQEKYQSCREAGVSEPWWNQALREMGFCTRAGQDLAPSAPLIGYLPTDTIGGLWSKYI</sequence>
<gene>
    <name evidence="1" type="ORF">BO82DRAFT_408076</name>
</gene>
<dbReference type="GeneID" id="37142409"/>
<dbReference type="EMBL" id="KZ821810">
    <property type="protein sequence ID" value="PYH75362.1"/>
    <property type="molecule type" value="Genomic_DNA"/>
</dbReference>
<proteinExistence type="predicted"/>
<dbReference type="AlphaFoldDB" id="A0A319D5S0"/>